<dbReference type="InterPro" id="IPR010819">
    <property type="entry name" value="AGE/CE"/>
</dbReference>
<dbReference type="RefSeq" id="WP_358352499.1">
    <property type="nucleotide sequence ID" value="NZ_JBEZFP010000022.1"/>
</dbReference>
<dbReference type="Gene3D" id="1.50.10.10">
    <property type="match status" value="1"/>
</dbReference>
<dbReference type="EMBL" id="JBEZFP010000022">
    <property type="protein sequence ID" value="MEU8134111.1"/>
    <property type="molecule type" value="Genomic_DNA"/>
</dbReference>
<reference evidence="3 4" key="1">
    <citation type="submission" date="2024-06" db="EMBL/GenBank/DDBJ databases">
        <title>The Natural Products Discovery Center: Release of the First 8490 Sequenced Strains for Exploring Actinobacteria Biosynthetic Diversity.</title>
        <authorList>
            <person name="Kalkreuter E."/>
            <person name="Kautsar S.A."/>
            <person name="Yang D."/>
            <person name="Bader C.D."/>
            <person name="Teijaro C.N."/>
            <person name="Fluegel L."/>
            <person name="Davis C.M."/>
            <person name="Simpson J.R."/>
            <person name="Lauterbach L."/>
            <person name="Steele A.D."/>
            <person name="Gui C."/>
            <person name="Meng S."/>
            <person name="Li G."/>
            <person name="Viehrig K."/>
            <person name="Ye F."/>
            <person name="Su P."/>
            <person name="Kiefer A.F."/>
            <person name="Nichols A."/>
            <person name="Cepeda A.J."/>
            <person name="Yan W."/>
            <person name="Fan B."/>
            <person name="Jiang Y."/>
            <person name="Adhikari A."/>
            <person name="Zheng C.-J."/>
            <person name="Schuster L."/>
            <person name="Cowan T.M."/>
            <person name="Smanski M.J."/>
            <person name="Chevrette M.G."/>
            <person name="De Carvalho L.P.S."/>
            <person name="Shen B."/>
        </authorList>
    </citation>
    <scope>NUCLEOTIDE SEQUENCE [LARGE SCALE GENOMIC DNA]</scope>
    <source>
        <strain evidence="3 4">NPDC048946</strain>
    </source>
</reference>
<dbReference type="SUPFAM" id="SSF48208">
    <property type="entry name" value="Six-hairpin glycosidases"/>
    <property type="match status" value="1"/>
</dbReference>
<evidence type="ECO:0000256" key="2">
    <source>
        <dbReference type="ARBA" id="ARBA00023235"/>
    </source>
</evidence>
<gene>
    <name evidence="3" type="ORF">AB0C36_11425</name>
</gene>
<dbReference type="Proteomes" id="UP001551482">
    <property type="component" value="Unassembled WGS sequence"/>
</dbReference>
<protein>
    <submittedName>
        <fullName evidence="3">AGE family epimerase/isomerase</fullName>
        <ecNumber evidence="3">5.-.-.-</ecNumber>
    </submittedName>
</protein>
<evidence type="ECO:0000313" key="4">
    <source>
        <dbReference type="Proteomes" id="UP001551482"/>
    </source>
</evidence>
<name>A0ABV3DEE0_9ACTN</name>
<proteinExistence type="inferred from homology"/>
<accession>A0ABV3DEE0</accession>
<dbReference type="InterPro" id="IPR008928">
    <property type="entry name" value="6-hairpin_glycosidase_sf"/>
</dbReference>
<dbReference type="PANTHER" id="PTHR15108">
    <property type="entry name" value="N-ACYLGLUCOSAMINE-2-EPIMERASE"/>
    <property type="match status" value="1"/>
</dbReference>
<keyword evidence="4" id="KW-1185">Reference proteome</keyword>
<comment type="caution">
    <text evidence="3">The sequence shown here is derived from an EMBL/GenBank/DDBJ whole genome shotgun (WGS) entry which is preliminary data.</text>
</comment>
<evidence type="ECO:0000256" key="1">
    <source>
        <dbReference type="ARBA" id="ARBA00008558"/>
    </source>
</evidence>
<sequence length="419" mass="46042">MNASHHGSRDGSWVALATHRDWLDAEAGRLLRFGAAARDPRGGFAWLDGDGVPDPARGVQLWITTRMAHVFALAHLRGVPGAGPLADHGLAALSGPLRDAEHGGWYPAIPVGDGPQEGRKEAYGHAFVLLAASSLALAGRPGAKGLLAEAAAVFERRFWDDERGWVRESFDRAWTEPEAYLGANANMHAVEAFLAAADATGDGVWRTRALRIAEFFVHQVARAQWWRVPEHFAPNGRILPDYNEDAKDDAFRPYGTTPGHSLEWARLLLNLEAALPDPPDWLADAARWLFVVAVGAAWNRDGRPGFVYTIDGEGRPVVRERMHWVVAEAIAAAAALHRRTGDLVYEHWYRVWWDYAAEHIVDTRHGSWHHELDPGNRPSSTVWSGKPDIYHAYQATLLPQLGLAPTAAAALRARLDGAS</sequence>
<dbReference type="EC" id="5.-.-.-" evidence="3"/>
<dbReference type="Pfam" id="PF07221">
    <property type="entry name" value="GlcNAc_2-epim"/>
    <property type="match status" value="1"/>
</dbReference>
<comment type="similarity">
    <text evidence="1">Belongs to the N-acylglucosamine 2-epimerase family.</text>
</comment>
<dbReference type="GO" id="GO:0016853">
    <property type="term" value="F:isomerase activity"/>
    <property type="evidence" value="ECO:0007669"/>
    <property type="project" value="UniProtKB-KW"/>
</dbReference>
<keyword evidence="2 3" id="KW-0413">Isomerase</keyword>
<organism evidence="3 4">
    <name type="scientific">Streptodolium elevatio</name>
    <dbReference type="NCBI Taxonomy" id="3157996"/>
    <lineage>
        <taxon>Bacteria</taxon>
        <taxon>Bacillati</taxon>
        <taxon>Actinomycetota</taxon>
        <taxon>Actinomycetes</taxon>
        <taxon>Kitasatosporales</taxon>
        <taxon>Streptomycetaceae</taxon>
        <taxon>Streptodolium</taxon>
    </lineage>
</organism>
<dbReference type="InterPro" id="IPR012341">
    <property type="entry name" value="6hp_glycosidase-like_sf"/>
</dbReference>
<evidence type="ECO:0000313" key="3">
    <source>
        <dbReference type="EMBL" id="MEU8134111.1"/>
    </source>
</evidence>